<dbReference type="OrthoDB" id="5395290at2759"/>
<dbReference type="Proteomes" id="UP000243515">
    <property type="component" value="Unassembled WGS sequence"/>
</dbReference>
<accession>A0A232LUP7</accession>
<organism evidence="1 2">
    <name type="scientific">Elaphomyces granulatus</name>
    <dbReference type="NCBI Taxonomy" id="519963"/>
    <lineage>
        <taxon>Eukaryota</taxon>
        <taxon>Fungi</taxon>
        <taxon>Dikarya</taxon>
        <taxon>Ascomycota</taxon>
        <taxon>Pezizomycotina</taxon>
        <taxon>Eurotiomycetes</taxon>
        <taxon>Eurotiomycetidae</taxon>
        <taxon>Eurotiales</taxon>
        <taxon>Elaphomycetaceae</taxon>
        <taxon>Elaphomyces</taxon>
    </lineage>
</organism>
<dbReference type="EMBL" id="NPHW01004465">
    <property type="protein sequence ID" value="OXV07881.1"/>
    <property type="molecule type" value="Genomic_DNA"/>
</dbReference>
<name>A0A232LUP7_9EURO</name>
<dbReference type="AlphaFoldDB" id="A0A232LUP7"/>
<comment type="caution">
    <text evidence="1">The sequence shown here is derived from an EMBL/GenBank/DDBJ whole genome shotgun (WGS) entry which is preliminary data.</text>
</comment>
<evidence type="ECO:0000313" key="2">
    <source>
        <dbReference type="Proteomes" id="UP000243515"/>
    </source>
</evidence>
<protein>
    <submittedName>
        <fullName evidence="1">Uncharacterized protein</fullName>
    </submittedName>
</protein>
<feature type="non-terminal residue" evidence="1">
    <location>
        <position position="132"/>
    </location>
</feature>
<sequence length="132" mass="15801">MRFYYAKNRPCTPEETTYIKSLGETIQNFDFSKQHEGAWTIAEMAVRIPRIRLENLENLKIWEDIENDKGEISKAFEKAYSWSKLERERMNKPEKHLLMHYFHFVLGMNIPTKDLLMQIPPLLELLVISYHI</sequence>
<keyword evidence="2" id="KW-1185">Reference proteome</keyword>
<gene>
    <name evidence="1" type="ORF">Egran_04355</name>
</gene>
<reference evidence="1 2" key="1">
    <citation type="journal article" date="2015" name="Environ. Microbiol.">
        <title>Metagenome sequence of Elaphomyces granulatus from sporocarp tissue reveals Ascomycota ectomycorrhizal fingerprints of genome expansion and a Proteobacteria-rich microbiome.</title>
        <authorList>
            <person name="Quandt C.A."/>
            <person name="Kohler A."/>
            <person name="Hesse C.N."/>
            <person name="Sharpton T.J."/>
            <person name="Martin F."/>
            <person name="Spatafora J.W."/>
        </authorList>
    </citation>
    <scope>NUCLEOTIDE SEQUENCE [LARGE SCALE GENOMIC DNA]</scope>
    <source>
        <strain evidence="1 2">OSC145934</strain>
    </source>
</reference>
<proteinExistence type="predicted"/>
<evidence type="ECO:0000313" key="1">
    <source>
        <dbReference type="EMBL" id="OXV07881.1"/>
    </source>
</evidence>